<feature type="DNA-binding region" description="H-T-H motif" evidence="4">
    <location>
        <begin position="29"/>
        <end position="48"/>
    </location>
</feature>
<keyword evidence="3" id="KW-0804">Transcription</keyword>
<dbReference type="InterPro" id="IPR050109">
    <property type="entry name" value="HTH-type_TetR-like_transc_reg"/>
</dbReference>
<dbReference type="Gene3D" id="1.10.357.10">
    <property type="entry name" value="Tetracycline Repressor, domain 2"/>
    <property type="match status" value="1"/>
</dbReference>
<dbReference type="InterPro" id="IPR009057">
    <property type="entry name" value="Homeodomain-like_sf"/>
</dbReference>
<dbReference type="GO" id="GO:0000976">
    <property type="term" value="F:transcription cis-regulatory region binding"/>
    <property type="evidence" value="ECO:0007669"/>
    <property type="project" value="TreeGrafter"/>
</dbReference>
<evidence type="ECO:0000256" key="1">
    <source>
        <dbReference type="ARBA" id="ARBA00023015"/>
    </source>
</evidence>
<evidence type="ECO:0000256" key="3">
    <source>
        <dbReference type="ARBA" id="ARBA00023163"/>
    </source>
</evidence>
<dbReference type="Pfam" id="PF00440">
    <property type="entry name" value="TetR_N"/>
    <property type="match status" value="1"/>
</dbReference>
<dbReference type="SUPFAM" id="SSF46689">
    <property type="entry name" value="Homeodomain-like"/>
    <property type="match status" value="1"/>
</dbReference>
<dbReference type="PANTHER" id="PTHR30055">
    <property type="entry name" value="HTH-TYPE TRANSCRIPTIONAL REGULATOR RUTR"/>
    <property type="match status" value="1"/>
</dbReference>
<sequence length="179" mass="20461">MTRRSKKRRLDILRAAGRTFRRRGFHGAAMADIAADLGMTKGNLYYYFRNKQALLYFCQNTALDRLLAGARTIARRRIPTGEKLREMIRLQVRTLLDEMYGAGLHLEVDRRLLRKRDEYERILRRLIAAGARREVDPKLAGLAILGAVNWSTRWYDPGAGASPDQIADAFADVLVEGIR</sequence>
<name>A0A1F6C9R2_HANXR</name>
<evidence type="ECO:0000313" key="7">
    <source>
        <dbReference type="Proteomes" id="UP000178606"/>
    </source>
</evidence>
<dbReference type="Pfam" id="PF17932">
    <property type="entry name" value="TetR_C_24"/>
    <property type="match status" value="1"/>
</dbReference>
<gene>
    <name evidence="6" type="ORF">A3F84_14070</name>
</gene>
<reference evidence="6 7" key="1">
    <citation type="journal article" date="2016" name="Nat. Commun.">
        <title>Thousands of microbial genomes shed light on interconnected biogeochemical processes in an aquifer system.</title>
        <authorList>
            <person name="Anantharaman K."/>
            <person name="Brown C.T."/>
            <person name="Hug L.A."/>
            <person name="Sharon I."/>
            <person name="Castelle C.J."/>
            <person name="Probst A.J."/>
            <person name="Thomas B.C."/>
            <person name="Singh A."/>
            <person name="Wilkins M.J."/>
            <person name="Karaoz U."/>
            <person name="Brodie E.L."/>
            <person name="Williams K.H."/>
            <person name="Hubbard S.S."/>
            <person name="Banfield J.F."/>
        </authorList>
    </citation>
    <scope>NUCLEOTIDE SEQUENCE [LARGE SCALE GENOMIC DNA]</scope>
    <source>
        <strain evidence="7">RIFCSPLOWO2_12_FULL_64_10</strain>
    </source>
</reference>
<protein>
    <recommendedName>
        <fullName evidence="5">HTH tetR-type domain-containing protein</fullName>
    </recommendedName>
</protein>
<accession>A0A1F6C9R2</accession>
<proteinExistence type="predicted"/>
<dbReference type="InterPro" id="IPR001647">
    <property type="entry name" value="HTH_TetR"/>
</dbReference>
<dbReference type="PROSITE" id="PS50977">
    <property type="entry name" value="HTH_TETR_2"/>
    <property type="match status" value="1"/>
</dbReference>
<evidence type="ECO:0000259" key="5">
    <source>
        <dbReference type="PROSITE" id="PS50977"/>
    </source>
</evidence>
<evidence type="ECO:0000256" key="2">
    <source>
        <dbReference type="ARBA" id="ARBA00023125"/>
    </source>
</evidence>
<dbReference type="EMBL" id="MFKF01000358">
    <property type="protein sequence ID" value="OGG45914.1"/>
    <property type="molecule type" value="Genomic_DNA"/>
</dbReference>
<dbReference type="GO" id="GO:0003700">
    <property type="term" value="F:DNA-binding transcription factor activity"/>
    <property type="evidence" value="ECO:0007669"/>
    <property type="project" value="TreeGrafter"/>
</dbReference>
<dbReference type="Gene3D" id="1.10.10.60">
    <property type="entry name" value="Homeodomain-like"/>
    <property type="match status" value="1"/>
</dbReference>
<dbReference type="InterPro" id="IPR036271">
    <property type="entry name" value="Tet_transcr_reg_TetR-rel_C_sf"/>
</dbReference>
<keyword evidence="1" id="KW-0805">Transcription regulation</keyword>
<dbReference type="Proteomes" id="UP000178606">
    <property type="component" value="Unassembled WGS sequence"/>
</dbReference>
<feature type="domain" description="HTH tetR-type" evidence="5">
    <location>
        <begin position="6"/>
        <end position="66"/>
    </location>
</feature>
<evidence type="ECO:0000256" key="4">
    <source>
        <dbReference type="PROSITE-ProRule" id="PRU00335"/>
    </source>
</evidence>
<comment type="caution">
    <text evidence="6">The sequence shown here is derived from an EMBL/GenBank/DDBJ whole genome shotgun (WGS) entry which is preliminary data.</text>
</comment>
<dbReference type="PANTHER" id="PTHR30055:SF234">
    <property type="entry name" value="HTH-TYPE TRANSCRIPTIONAL REGULATOR BETI"/>
    <property type="match status" value="1"/>
</dbReference>
<organism evidence="6 7">
    <name type="scientific">Handelsmanbacteria sp. (strain RIFCSPLOWO2_12_FULL_64_10)</name>
    <dbReference type="NCBI Taxonomy" id="1817868"/>
    <lineage>
        <taxon>Bacteria</taxon>
        <taxon>Candidatus Handelsmaniibacteriota</taxon>
    </lineage>
</organism>
<keyword evidence="2 4" id="KW-0238">DNA-binding</keyword>
<dbReference type="InterPro" id="IPR041490">
    <property type="entry name" value="KstR2_TetR_C"/>
</dbReference>
<evidence type="ECO:0000313" key="6">
    <source>
        <dbReference type="EMBL" id="OGG45914.1"/>
    </source>
</evidence>
<dbReference type="AlphaFoldDB" id="A0A1F6C9R2"/>
<dbReference type="SUPFAM" id="SSF48498">
    <property type="entry name" value="Tetracyclin repressor-like, C-terminal domain"/>
    <property type="match status" value="1"/>
</dbReference>
<dbReference type="PRINTS" id="PR00455">
    <property type="entry name" value="HTHTETR"/>
</dbReference>